<keyword evidence="2" id="KW-1185">Reference proteome</keyword>
<name>A0ACB9L4V2_9MYRT</name>
<reference evidence="2" key="1">
    <citation type="journal article" date="2023" name="Front. Plant Sci.">
        <title>Chromosomal-level genome assembly of Melastoma candidum provides insights into trichome evolution.</title>
        <authorList>
            <person name="Zhong Y."/>
            <person name="Wu W."/>
            <person name="Sun C."/>
            <person name="Zou P."/>
            <person name="Liu Y."/>
            <person name="Dai S."/>
            <person name="Zhou R."/>
        </authorList>
    </citation>
    <scope>NUCLEOTIDE SEQUENCE [LARGE SCALE GENOMIC DNA]</scope>
</reference>
<dbReference type="Proteomes" id="UP001057402">
    <property type="component" value="Chromosome 12"/>
</dbReference>
<comment type="caution">
    <text evidence="1">The sequence shown here is derived from an EMBL/GenBank/DDBJ whole genome shotgun (WGS) entry which is preliminary data.</text>
</comment>
<proteinExistence type="predicted"/>
<protein>
    <submittedName>
        <fullName evidence="1">Uncharacterized protein</fullName>
    </submittedName>
</protein>
<evidence type="ECO:0000313" key="1">
    <source>
        <dbReference type="EMBL" id="KAI4304575.1"/>
    </source>
</evidence>
<evidence type="ECO:0000313" key="2">
    <source>
        <dbReference type="Proteomes" id="UP001057402"/>
    </source>
</evidence>
<organism evidence="1 2">
    <name type="scientific">Melastoma candidum</name>
    <dbReference type="NCBI Taxonomy" id="119954"/>
    <lineage>
        <taxon>Eukaryota</taxon>
        <taxon>Viridiplantae</taxon>
        <taxon>Streptophyta</taxon>
        <taxon>Embryophyta</taxon>
        <taxon>Tracheophyta</taxon>
        <taxon>Spermatophyta</taxon>
        <taxon>Magnoliopsida</taxon>
        <taxon>eudicotyledons</taxon>
        <taxon>Gunneridae</taxon>
        <taxon>Pentapetalae</taxon>
        <taxon>rosids</taxon>
        <taxon>malvids</taxon>
        <taxon>Myrtales</taxon>
        <taxon>Melastomataceae</taxon>
        <taxon>Melastomatoideae</taxon>
        <taxon>Melastomateae</taxon>
        <taxon>Melastoma</taxon>
    </lineage>
</organism>
<accession>A0ACB9L4V2</accession>
<gene>
    <name evidence="1" type="ORF">MLD38_040063</name>
</gene>
<dbReference type="EMBL" id="CM042891">
    <property type="protein sequence ID" value="KAI4304575.1"/>
    <property type="molecule type" value="Genomic_DNA"/>
</dbReference>
<sequence length="327" mass="35941">MSAVETSPSASANLRDFLLLNDDDISSAIRRGHLSTDNSTTMEKLCGSPAPRPSRTLLDMFRGEEVHPSSSSVINLYSGKDEKSRRSFEEMIRTQAFHMGNTSCESNAGAGRLNTRSEFSSVETPQEILTGNGQVVLGGENDHGGEVRSPVVSRRSSTPFGLLVPILIESNHRPDGIARANSVGESQLTLSPGRSSREVLVSQMEETARQPVRCLLEALSEERDLSAREEARRGQSPRMLLMDLLEETDRQVCFEFTEYALLEEDGKEESCGVGEANNCCVCMVRRKGAAFIPCGHTFCRLCSRELWVSRGTCPICNGSIQEVLDIF</sequence>